<reference evidence="3" key="1">
    <citation type="submission" date="2016-10" db="EMBL/GenBank/DDBJ databases">
        <authorList>
            <person name="Varghese N."/>
            <person name="Submissions S."/>
        </authorList>
    </citation>
    <scope>NUCLEOTIDE SEQUENCE [LARGE SCALE GENOMIC DNA]</scope>
    <source>
        <strain evidence="3">DSM 23256</strain>
    </source>
</reference>
<dbReference type="OrthoDB" id="1680952at2"/>
<proteinExistence type="predicted"/>
<sequence length="172" mass="19235">MAAGSIFANHWVGEKFFPKQQQTPQISVNLDGKPSKPSEPQAVYIQGQNTSTREIVYVPKETDPKTGQQERTNVQFEKRQGKVYVKVNGKEFEVPAEVKEEAKFEKGKLVVTEETEIRINITAPKPTLNVGVGWSMNGPAAQVNGQLWKSVSWWVYGDRKTVAGGVQFPIMK</sequence>
<dbReference type="EMBL" id="FNBU01000007">
    <property type="protein sequence ID" value="SDF34029.1"/>
    <property type="molecule type" value="Genomic_DNA"/>
</dbReference>
<dbReference type="RefSeq" id="WP_093689158.1">
    <property type="nucleotide sequence ID" value="NZ_FNBU01000007.1"/>
</dbReference>
<gene>
    <name evidence="2" type="ORF">SAMN05660235_01266</name>
</gene>
<evidence type="ECO:0000256" key="1">
    <source>
        <dbReference type="SAM" id="MobiDB-lite"/>
    </source>
</evidence>
<feature type="compositionally biased region" description="Polar residues" evidence="1">
    <location>
        <begin position="19"/>
        <end position="28"/>
    </location>
</feature>
<organism evidence="2 3">
    <name type="scientific">Sporolituus thermophilus DSM 23256</name>
    <dbReference type="NCBI Taxonomy" id="1123285"/>
    <lineage>
        <taxon>Bacteria</taxon>
        <taxon>Bacillati</taxon>
        <taxon>Bacillota</taxon>
        <taxon>Negativicutes</taxon>
        <taxon>Selenomonadales</taxon>
        <taxon>Sporomusaceae</taxon>
        <taxon>Sporolituus</taxon>
    </lineage>
</organism>
<dbReference type="Proteomes" id="UP000243333">
    <property type="component" value="Unassembled WGS sequence"/>
</dbReference>
<protein>
    <submittedName>
        <fullName evidence="2">Uncharacterized protein</fullName>
    </submittedName>
</protein>
<feature type="region of interest" description="Disordered" evidence="1">
    <location>
        <begin position="18"/>
        <end position="46"/>
    </location>
</feature>
<evidence type="ECO:0000313" key="2">
    <source>
        <dbReference type="EMBL" id="SDF34029.1"/>
    </source>
</evidence>
<keyword evidence="3" id="KW-1185">Reference proteome</keyword>
<dbReference type="AlphaFoldDB" id="A0A1G7KB12"/>
<name>A0A1G7KB12_9FIRM</name>
<accession>A0A1G7KB12</accession>
<evidence type="ECO:0000313" key="3">
    <source>
        <dbReference type="Proteomes" id="UP000243333"/>
    </source>
</evidence>